<dbReference type="InterPro" id="IPR027417">
    <property type="entry name" value="P-loop_NTPase"/>
</dbReference>
<proteinExistence type="inferred from homology"/>
<dbReference type="PROSITE" id="PS51198">
    <property type="entry name" value="UVRD_HELICASE_ATP_BIND"/>
    <property type="match status" value="1"/>
</dbReference>
<dbReference type="InterPro" id="IPR013986">
    <property type="entry name" value="DExx_box_DNA_helicase_dom_sf"/>
</dbReference>
<dbReference type="SUPFAM" id="SSF52540">
    <property type="entry name" value="P-loop containing nucleoside triphosphate hydrolases"/>
    <property type="match status" value="1"/>
</dbReference>
<dbReference type="CDD" id="cd18807">
    <property type="entry name" value="SF1_C_UvrD"/>
    <property type="match status" value="1"/>
</dbReference>
<dbReference type="EC" id="5.6.2.4" evidence="9"/>
<evidence type="ECO:0000256" key="9">
    <source>
        <dbReference type="ARBA" id="ARBA00034808"/>
    </source>
</evidence>
<evidence type="ECO:0000256" key="2">
    <source>
        <dbReference type="ARBA" id="ARBA00022741"/>
    </source>
</evidence>
<feature type="domain" description="UvrD-like helicase C-terminal" evidence="15">
    <location>
        <begin position="303"/>
        <end position="570"/>
    </location>
</feature>
<dbReference type="Gene3D" id="1.10.486.10">
    <property type="entry name" value="PCRA, domain 4"/>
    <property type="match status" value="1"/>
</dbReference>
<evidence type="ECO:0000256" key="6">
    <source>
        <dbReference type="ARBA" id="ARBA00023125"/>
    </source>
</evidence>
<comment type="catalytic activity">
    <reaction evidence="8">
        <text>Couples ATP hydrolysis with the unwinding of duplex DNA by translocating in the 3'-5' direction.</text>
        <dbReference type="EC" id="5.6.2.4"/>
    </reaction>
</comment>
<comment type="catalytic activity">
    <reaction evidence="11">
        <text>ATP + H2O = ADP + phosphate + H(+)</text>
        <dbReference type="Rhea" id="RHEA:13065"/>
        <dbReference type="ChEBI" id="CHEBI:15377"/>
        <dbReference type="ChEBI" id="CHEBI:15378"/>
        <dbReference type="ChEBI" id="CHEBI:30616"/>
        <dbReference type="ChEBI" id="CHEBI:43474"/>
        <dbReference type="ChEBI" id="CHEBI:456216"/>
        <dbReference type="EC" id="5.6.2.4"/>
    </reaction>
</comment>
<keyword evidence="17" id="KW-1185">Reference proteome</keyword>
<accession>A0ABS7IYF7</accession>
<comment type="similarity">
    <text evidence="1">Belongs to the helicase family. UvrD subfamily.</text>
</comment>
<evidence type="ECO:0000256" key="4">
    <source>
        <dbReference type="ARBA" id="ARBA00022806"/>
    </source>
</evidence>
<comment type="caution">
    <text evidence="16">The sequence shown here is derived from an EMBL/GenBank/DDBJ whole genome shotgun (WGS) entry which is preliminary data.</text>
</comment>
<dbReference type="InterPro" id="IPR000212">
    <property type="entry name" value="DNA_helicase_UvrD/REP"/>
</dbReference>
<gene>
    <name evidence="16" type="ORF">K3152_03185</name>
</gene>
<keyword evidence="7" id="KW-0413">Isomerase</keyword>
<evidence type="ECO:0000259" key="14">
    <source>
        <dbReference type="PROSITE" id="PS51198"/>
    </source>
</evidence>
<keyword evidence="4 12" id="KW-0347">Helicase</keyword>
<keyword evidence="3 12" id="KW-0378">Hydrolase</keyword>
<evidence type="ECO:0000256" key="1">
    <source>
        <dbReference type="ARBA" id="ARBA00009922"/>
    </source>
</evidence>
<dbReference type="Pfam" id="PF00580">
    <property type="entry name" value="UvrD-helicase"/>
    <property type="match status" value="1"/>
</dbReference>
<evidence type="ECO:0000256" key="13">
    <source>
        <dbReference type="SAM" id="MobiDB-lite"/>
    </source>
</evidence>
<dbReference type="InterPro" id="IPR014017">
    <property type="entry name" value="DNA_helicase_UvrD-like_C"/>
</dbReference>
<feature type="region of interest" description="Disordered" evidence="13">
    <location>
        <begin position="673"/>
        <end position="714"/>
    </location>
</feature>
<feature type="binding site" evidence="12">
    <location>
        <begin position="42"/>
        <end position="49"/>
    </location>
    <ligand>
        <name>ATP</name>
        <dbReference type="ChEBI" id="CHEBI:30616"/>
    </ligand>
</feature>
<dbReference type="InterPro" id="IPR014016">
    <property type="entry name" value="UvrD-like_ATP-bd"/>
</dbReference>
<dbReference type="PROSITE" id="PS51217">
    <property type="entry name" value="UVRD_HELICASE_CTER"/>
    <property type="match status" value="1"/>
</dbReference>
<evidence type="ECO:0000256" key="12">
    <source>
        <dbReference type="PROSITE-ProRule" id="PRU00560"/>
    </source>
</evidence>
<protein>
    <recommendedName>
        <fullName evidence="9">DNA 3'-5' helicase</fullName>
        <ecNumber evidence="9">5.6.2.4</ecNumber>
    </recommendedName>
    <alternativeName>
        <fullName evidence="10">DNA 3'-5' helicase II</fullName>
    </alternativeName>
</protein>
<evidence type="ECO:0000256" key="5">
    <source>
        <dbReference type="ARBA" id="ARBA00022840"/>
    </source>
</evidence>
<dbReference type="PANTHER" id="PTHR11070:SF2">
    <property type="entry name" value="ATP-DEPENDENT DNA HELICASE SRS2"/>
    <property type="match status" value="1"/>
</dbReference>
<evidence type="ECO:0000256" key="7">
    <source>
        <dbReference type="ARBA" id="ARBA00023235"/>
    </source>
</evidence>
<evidence type="ECO:0000313" key="16">
    <source>
        <dbReference type="EMBL" id="MBX7457241.1"/>
    </source>
</evidence>
<dbReference type="PANTHER" id="PTHR11070">
    <property type="entry name" value="UVRD / RECB / PCRA DNA HELICASE FAMILY MEMBER"/>
    <property type="match status" value="1"/>
</dbReference>
<dbReference type="RefSeq" id="WP_221572567.1">
    <property type="nucleotide sequence ID" value="NZ_JAIGNK010000001.1"/>
</dbReference>
<sequence length="770" mass="86696">MSDLPAPAQSPENGEIPPYAAMLNAPQREAVLTTEGPVLMLAGAGTGKTAALTARLAHLIAMRKAWPSEILCVTFTNKAAREMRQRVGRHIGDAVEGMPWLGTFHSIGAKMLRRHAELVGLQSNYTIIDTDDQLRLLKQLIQDNDLDEKRWPARQLAGLIDRWKNRGLNPGDLDAVENEAYANGRGAQFYKLYQNRLKALNACDFGDLLLHMLNIFRQHHDVLEQYQQRFKYILVDEYQDTNQVQYLWLRLLAQARKNICVVGDDDQSIYSWRGAEVANILRFEKDFPGAAVVKLEQNYRSTPQILAAASGLINANSERLGKTLWTELPAGEKVRIVGVWDAPEEARRVGEAIERLVSEGAPLDEVAILVRAQYQTREFEDRFIQIGLNYRIVGGFRFYERAEIRDALAYLRTIAQPADDLAFERIYNQPKRGLGAKTLEAMRRHARKTQQPLAAASLDLADSDELPARARNTLGGLLVQFAHWRELAEQVTPSELLRTVITESGYEEMLNKDRSAESAGRLENLTELARAMEEYETLTDFLEHVSLVMDNDRADDGEKVTIMTMHAAKGLEFDHVFLPGWEEGVFPSQRAIDEGGLASLEEERRLAYVAITRAKRRCTIFHAANRRIYGQWTSSIPSRFIEELPEEHIESETTMSGGASLWRANWTETEDPFAHVSSARPDRSTARGPGWQRALSSGYDTSPKRIPESGRSAASFAAKPRTDVAIGARVFHEKFGYGFVTDQEGNKLEIEFEKAGTKRVLDSFVKLAPE</sequence>
<dbReference type="EMBL" id="JAIGNK010000001">
    <property type="protein sequence ID" value="MBX7457241.1"/>
    <property type="molecule type" value="Genomic_DNA"/>
</dbReference>
<evidence type="ECO:0000256" key="11">
    <source>
        <dbReference type="ARBA" id="ARBA00048988"/>
    </source>
</evidence>
<evidence type="ECO:0000256" key="10">
    <source>
        <dbReference type="ARBA" id="ARBA00034923"/>
    </source>
</evidence>
<keyword evidence="6" id="KW-0238">DNA-binding</keyword>
<evidence type="ECO:0000256" key="8">
    <source>
        <dbReference type="ARBA" id="ARBA00034617"/>
    </source>
</evidence>
<evidence type="ECO:0000256" key="3">
    <source>
        <dbReference type="ARBA" id="ARBA00022801"/>
    </source>
</evidence>
<keyword evidence="5 12" id="KW-0067">ATP-binding</keyword>
<feature type="domain" description="UvrD-like helicase ATP-binding" evidence="14">
    <location>
        <begin position="21"/>
        <end position="302"/>
    </location>
</feature>
<dbReference type="Gene3D" id="1.10.10.160">
    <property type="match status" value="1"/>
</dbReference>
<keyword evidence="2 12" id="KW-0547">Nucleotide-binding</keyword>
<dbReference type="Proteomes" id="UP000783253">
    <property type="component" value="Unassembled WGS sequence"/>
</dbReference>
<dbReference type="Pfam" id="PF13361">
    <property type="entry name" value="UvrD_C"/>
    <property type="match status" value="1"/>
</dbReference>
<name>A0ABS7IYF7_9SPHN</name>
<organism evidence="16 17">
    <name type="scientific">Qipengyuania polymorpha</name>
    <dbReference type="NCBI Taxonomy" id="2867234"/>
    <lineage>
        <taxon>Bacteria</taxon>
        <taxon>Pseudomonadati</taxon>
        <taxon>Pseudomonadota</taxon>
        <taxon>Alphaproteobacteria</taxon>
        <taxon>Sphingomonadales</taxon>
        <taxon>Erythrobacteraceae</taxon>
        <taxon>Qipengyuania</taxon>
    </lineage>
</organism>
<dbReference type="Gene3D" id="3.40.50.300">
    <property type="entry name" value="P-loop containing nucleotide triphosphate hydrolases"/>
    <property type="match status" value="2"/>
</dbReference>
<evidence type="ECO:0000259" key="15">
    <source>
        <dbReference type="PROSITE" id="PS51217"/>
    </source>
</evidence>
<reference evidence="16 17" key="1">
    <citation type="submission" date="2021-08" db="EMBL/GenBank/DDBJ databases">
        <title>Comparative Genomics Analysis of the Genus Qipengyuania Reveals Extensive Genetic Diversity and Metabolic Versatility, Including the Description of Fifteen Novel Species.</title>
        <authorList>
            <person name="Liu Y."/>
        </authorList>
    </citation>
    <scope>NUCLEOTIDE SEQUENCE [LARGE SCALE GENOMIC DNA]</scope>
    <source>
        <strain evidence="16 17">1NDH17</strain>
    </source>
</reference>
<dbReference type="CDD" id="cd17932">
    <property type="entry name" value="DEXQc_UvrD"/>
    <property type="match status" value="1"/>
</dbReference>
<evidence type="ECO:0000313" key="17">
    <source>
        <dbReference type="Proteomes" id="UP000783253"/>
    </source>
</evidence>